<keyword evidence="4" id="KW-0347">Helicase</keyword>
<keyword evidence="9" id="KW-1185">Reference proteome</keyword>
<dbReference type="PROSITE" id="PS51029">
    <property type="entry name" value="MADF"/>
    <property type="match status" value="1"/>
</dbReference>
<dbReference type="Gene3D" id="3.40.50.300">
    <property type="entry name" value="P-loop containing nucleotide triphosphate hydrolases"/>
    <property type="match status" value="1"/>
</dbReference>
<dbReference type="VEuPathDB" id="VectorBase:GPPI013985"/>
<dbReference type="GO" id="GO:0005681">
    <property type="term" value="C:spliceosomal complex"/>
    <property type="evidence" value="ECO:0007669"/>
    <property type="project" value="TreeGrafter"/>
</dbReference>
<dbReference type="PANTHER" id="PTHR18934">
    <property type="entry name" value="ATP-DEPENDENT RNA HELICASE"/>
    <property type="match status" value="1"/>
</dbReference>
<evidence type="ECO:0000256" key="3">
    <source>
        <dbReference type="ARBA" id="ARBA00022801"/>
    </source>
</evidence>
<accession>A0A1B0AZM9</accession>
<keyword evidence="2" id="KW-0507">mRNA processing</keyword>
<dbReference type="GO" id="GO:0008380">
    <property type="term" value="P:RNA splicing"/>
    <property type="evidence" value="ECO:0007669"/>
    <property type="project" value="UniProtKB-KW"/>
</dbReference>
<keyword evidence="4" id="KW-0547">Nucleotide-binding</keyword>
<dbReference type="EMBL" id="JXJN01006364">
    <property type="status" value="NOT_ANNOTATED_CDS"/>
    <property type="molecule type" value="Genomic_DNA"/>
</dbReference>
<dbReference type="GO" id="GO:0003724">
    <property type="term" value="F:RNA helicase activity"/>
    <property type="evidence" value="ECO:0007669"/>
    <property type="project" value="UniProtKB-EC"/>
</dbReference>
<dbReference type="GO" id="GO:0016787">
    <property type="term" value="F:hydrolase activity"/>
    <property type="evidence" value="ECO:0007669"/>
    <property type="project" value="UniProtKB-KW"/>
</dbReference>
<feature type="domain" description="MADF" evidence="7">
    <location>
        <begin position="263"/>
        <end position="357"/>
    </location>
</feature>
<dbReference type="EMBL" id="JXJN01006365">
    <property type="status" value="NOT_ANNOTATED_CDS"/>
    <property type="molecule type" value="Genomic_DNA"/>
</dbReference>
<evidence type="ECO:0000259" key="7">
    <source>
        <dbReference type="PROSITE" id="PS51029"/>
    </source>
</evidence>
<dbReference type="SUPFAM" id="SSF52540">
    <property type="entry name" value="P-loop containing nucleoside triphosphate hydrolases"/>
    <property type="match status" value="1"/>
</dbReference>
<evidence type="ECO:0000313" key="9">
    <source>
        <dbReference type="Proteomes" id="UP000092460"/>
    </source>
</evidence>
<dbReference type="GO" id="GO:0006397">
    <property type="term" value="P:mRNA processing"/>
    <property type="evidence" value="ECO:0007669"/>
    <property type="project" value="UniProtKB-KW"/>
</dbReference>
<protein>
    <recommendedName>
        <fullName evidence="1">RNA helicase</fullName>
        <ecNumber evidence="1">3.6.4.13</ecNumber>
    </recommendedName>
</protein>
<evidence type="ECO:0000256" key="5">
    <source>
        <dbReference type="ARBA" id="ARBA00023187"/>
    </source>
</evidence>
<dbReference type="AlphaFoldDB" id="A0A1B0AZM9"/>
<dbReference type="InterPro" id="IPR027417">
    <property type="entry name" value="P-loop_NTPase"/>
</dbReference>
<sequence>MASLVYIDKISSSWLRIIINFQTEKLRGRKKIKNILNDYVTSWLRIIINFQTEKLRGRKKIKNILNDYVTRILEKSLVYHTRESSGAIVRKVVVSTNIGETYLAIDGIVSVIDTGFAKQKVYNLGIRLESFALQSCLQSLKLQHNNVLVVLEPERVNKNVMHDNTYPEILRSNLGAAQPPGEAVGARRCDSLGRSFHLDGGRIERDVDAYRGQSTSNKHAQSLCTDPIVCDIPLHCDACTVQLILLLSIALPNCTTSNCTHDRLIKLVRAHPAIYDIHHPHYRRNPVRIQIWSKIGKELGAPSATFASQCFLSKSFCCSDKEDAEPSVFNKISKVASVWCKFYCHLQAHELASENFNLKVIKYLTLLQSSDHGKAQRCPCEMIYVNRWQTNEIMNKSNSANNSLKLINSECTASSLRDLLS</sequence>
<evidence type="ECO:0000256" key="2">
    <source>
        <dbReference type="ARBA" id="ARBA00022664"/>
    </source>
</evidence>
<dbReference type="EMBL" id="JXJN01006368">
    <property type="status" value="NOT_ANNOTATED_CDS"/>
    <property type="molecule type" value="Genomic_DNA"/>
</dbReference>
<dbReference type="EMBL" id="JXJN01006367">
    <property type="status" value="NOT_ANNOTATED_CDS"/>
    <property type="molecule type" value="Genomic_DNA"/>
</dbReference>
<keyword evidence="5" id="KW-0508">mRNA splicing</keyword>
<reference evidence="8" key="2">
    <citation type="submission" date="2020-05" db="UniProtKB">
        <authorList>
            <consortium name="EnsemblMetazoa"/>
        </authorList>
    </citation>
    <scope>IDENTIFICATION</scope>
    <source>
        <strain evidence="8">IAEA</strain>
    </source>
</reference>
<evidence type="ECO:0000256" key="6">
    <source>
        <dbReference type="ARBA" id="ARBA00047984"/>
    </source>
</evidence>
<evidence type="ECO:0000256" key="4">
    <source>
        <dbReference type="ARBA" id="ARBA00022806"/>
    </source>
</evidence>
<dbReference type="EMBL" id="JXJN01006366">
    <property type="status" value="NOT_ANNOTATED_CDS"/>
    <property type="molecule type" value="Genomic_DNA"/>
</dbReference>
<dbReference type="Proteomes" id="UP000092460">
    <property type="component" value="Unassembled WGS sequence"/>
</dbReference>
<comment type="catalytic activity">
    <reaction evidence="6">
        <text>ATP + H2O = ADP + phosphate + H(+)</text>
        <dbReference type="Rhea" id="RHEA:13065"/>
        <dbReference type="ChEBI" id="CHEBI:15377"/>
        <dbReference type="ChEBI" id="CHEBI:15378"/>
        <dbReference type="ChEBI" id="CHEBI:30616"/>
        <dbReference type="ChEBI" id="CHEBI:43474"/>
        <dbReference type="ChEBI" id="CHEBI:456216"/>
        <dbReference type="EC" id="3.6.4.13"/>
    </reaction>
</comment>
<reference evidence="9" key="1">
    <citation type="submission" date="2015-01" db="EMBL/GenBank/DDBJ databases">
        <authorList>
            <person name="Aksoy S."/>
            <person name="Warren W."/>
            <person name="Wilson R.K."/>
        </authorList>
    </citation>
    <scope>NUCLEOTIDE SEQUENCE [LARGE SCALE GENOMIC DNA]</scope>
    <source>
        <strain evidence="9">IAEA</strain>
    </source>
</reference>
<dbReference type="InterPro" id="IPR006578">
    <property type="entry name" value="MADF-dom"/>
</dbReference>
<dbReference type="EnsemblMetazoa" id="GPPI013985-RA">
    <property type="protein sequence ID" value="GPPI013985-PA"/>
    <property type="gene ID" value="GPPI013985"/>
</dbReference>
<evidence type="ECO:0000313" key="8">
    <source>
        <dbReference type="EnsemblMetazoa" id="GPPI013985-PA"/>
    </source>
</evidence>
<dbReference type="EC" id="3.6.4.13" evidence="1"/>
<dbReference type="GO" id="GO:0003723">
    <property type="term" value="F:RNA binding"/>
    <property type="evidence" value="ECO:0007669"/>
    <property type="project" value="TreeGrafter"/>
</dbReference>
<organism evidence="8 9">
    <name type="scientific">Glossina palpalis gambiensis</name>
    <dbReference type="NCBI Taxonomy" id="67801"/>
    <lineage>
        <taxon>Eukaryota</taxon>
        <taxon>Metazoa</taxon>
        <taxon>Ecdysozoa</taxon>
        <taxon>Arthropoda</taxon>
        <taxon>Hexapoda</taxon>
        <taxon>Insecta</taxon>
        <taxon>Pterygota</taxon>
        <taxon>Neoptera</taxon>
        <taxon>Endopterygota</taxon>
        <taxon>Diptera</taxon>
        <taxon>Brachycera</taxon>
        <taxon>Muscomorpha</taxon>
        <taxon>Hippoboscoidea</taxon>
        <taxon>Glossinidae</taxon>
        <taxon>Glossina</taxon>
    </lineage>
</organism>
<keyword evidence="3" id="KW-0378">Hydrolase</keyword>
<dbReference type="Pfam" id="PF10545">
    <property type="entry name" value="MADF_DNA_bdg"/>
    <property type="match status" value="1"/>
</dbReference>
<keyword evidence="4" id="KW-0067">ATP-binding</keyword>
<dbReference type="PANTHER" id="PTHR18934:SF109">
    <property type="entry name" value="ATP-DEPENDENT RNA HELICASE DHX15 HOMOLOG"/>
    <property type="match status" value="1"/>
</dbReference>
<name>A0A1B0AZM9_9MUSC</name>
<evidence type="ECO:0000256" key="1">
    <source>
        <dbReference type="ARBA" id="ARBA00012552"/>
    </source>
</evidence>
<dbReference type="STRING" id="67801.A0A1B0AZM9"/>
<proteinExistence type="predicted"/>